<evidence type="ECO:0000313" key="2">
    <source>
        <dbReference type="Proteomes" id="UP000475862"/>
    </source>
</evidence>
<dbReference type="OrthoDB" id="6626397at2759"/>
<proteinExistence type="predicted"/>
<gene>
    <name evidence="1" type="ORF">AGLY_011512</name>
</gene>
<dbReference type="Proteomes" id="UP000475862">
    <property type="component" value="Unassembled WGS sequence"/>
</dbReference>
<reference evidence="1 2" key="1">
    <citation type="submission" date="2019-08" db="EMBL/GenBank/DDBJ databases">
        <title>The genome of the soybean aphid Biotype 1, its phylome, world population structure and adaptation to the North American continent.</title>
        <authorList>
            <person name="Giordano R."/>
            <person name="Donthu R.K."/>
            <person name="Hernandez A.G."/>
            <person name="Wright C.L."/>
            <person name="Zimin A.V."/>
        </authorList>
    </citation>
    <scope>NUCLEOTIDE SEQUENCE [LARGE SCALE GENOMIC DNA]</scope>
    <source>
        <tissue evidence="1">Whole aphids</tissue>
    </source>
</reference>
<keyword evidence="2" id="KW-1185">Reference proteome</keyword>
<organism evidence="1 2">
    <name type="scientific">Aphis glycines</name>
    <name type="common">Soybean aphid</name>
    <dbReference type="NCBI Taxonomy" id="307491"/>
    <lineage>
        <taxon>Eukaryota</taxon>
        <taxon>Metazoa</taxon>
        <taxon>Ecdysozoa</taxon>
        <taxon>Arthropoda</taxon>
        <taxon>Hexapoda</taxon>
        <taxon>Insecta</taxon>
        <taxon>Pterygota</taxon>
        <taxon>Neoptera</taxon>
        <taxon>Paraneoptera</taxon>
        <taxon>Hemiptera</taxon>
        <taxon>Sternorrhyncha</taxon>
        <taxon>Aphidomorpha</taxon>
        <taxon>Aphidoidea</taxon>
        <taxon>Aphididae</taxon>
        <taxon>Aphidini</taxon>
        <taxon>Aphis</taxon>
        <taxon>Aphis</taxon>
    </lineage>
</organism>
<dbReference type="EMBL" id="VYZN01000043">
    <property type="protein sequence ID" value="KAE9530050.1"/>
    <property type="molecule type" value="Genomic_DNA"/>
</dbReference>
<comment type="caution">
    <text evidence="1">The sequence shown here is derived from an EMBL/GenBank/DDBJ whole genome shotgun (WGS) entry which is preliminary data.</text>
</comment>
<protein>
    <submittedName>
        <fullName evidence="1">Uncharacterized protein</fullName>
    </submittedName>
</protein>
<dbReference type="AlphaFoldDB" id="A0A6G0TCN1"/>
<evidence type="ECO:0000313" key="1">
    <source>
        <dbReference type="EMBL" id="KAE9530050.1"/>
    </source>
</evidence>
<sequence>MYKSILLSDADNSIRQIRKIISDQLGVGERTIQKIINENNDTKTVAAPIPKRSRQSYIDQFGDFERNAVHRHILQIWFRREIPTINKIHQAVTTDDSFPEISRTNLYHLLKKNGFSESVQQKRGSTPTIKSQRDAFHKGLTTGAVNPAGKGKKLIVLYIGSEDGFLPGGLLCFESKKNTSDYHDEMNFVRPFVSGWRVLYHVYCQIPSSLWTTCHTTR</sequence>
<name>A0A6G0TCN1_APHGL</name>
<accession>A0A6G0TCN1</accession>